<dbReference type="GO" id="GO:0035336">
    <property type="term" value="P:long-chain fatty-acyl-CoA metabolic process"/>
    <property type="evidence" value="ECO:0007669"/>
    <property type="project" value="TreeGrafter"/>
</dbReference>
<evidence type="ECO:0000256" key="3">
    <source>
        <dbReference type="ARBA" id="ARBA00023098"/>
    </source>
</evidence>
<keyword evidence="2 4" id="KW-0444">Lipid biosynthesis</keyword>
<feature type="domain" description="Fatty acyl-CoA reductase C-terminal" evidence="5">
    <location>
        <begin position="255"/>
        <end position="347"/>
    </location>
</feature>
<evidence type="ECO:0000259" key="5">
    <source>
        <dbReference type="Pfam" id="PF03015"/>
    </source>
</evidence>
<dbReference type="AlphaFoldDB" id="A0A6V7HFL2"/>
<comment type="caution">
    <text evidence="7">The sequence shown here is derived from an EMBL/GenBank/DDBJ whole genome shotgun (WGS) entry which is preliminary data.</text>
</comment>
<dbReference type="EMBL" id="CAJDYZ010010535">
    <property type="protein sequence ID" value="CAD1478132.1"/>
    <property type="molecule type" value="Genomic_DNA"/>
</dbReference>
<dbReference type="InterPro" id="IPR026055">
    <property type="entry name" value="FAR"/>
</dbReference>
<comment type="function">
    <text evidence="4">Catalyzes the reduction of fatty acyl-CoA to fatty alcohols.</text>
</comment>
<dbReference type="EC" id="1.2.1.84" evidence="4"/>
<feature type="transmembrane region" description="Helical" evidence="4">
    <location>
        <begin position="368"/>
        <end position="389"/>
    </location>
</feature>
<feature type="non-terminal residue" evidence="7">
    <location>
        <position position="397"/>
    </location>
</feature>
<keyword evidence="4" id="KW-0472">Membrane</keyword>
<dbReference type="PANTHER" id="PTHR11011">
    <property type="entry name" value="MALE STERILITY PROTEIN 2-RELATED"/>
    <property type="match status" value="1"/>
</dbReference>
<reference evidence="7" key="1">
    <citation type="submission" date="2020-07" db="EMBL/GenBank/DDBJ databases">
        <authorList>
            <person name="Nazaruddin N."/>
        </authorList>
    </citation>
    <scope>NUCLEOTIDE SEQUENCE</scope>
</reference>
<comment type="similarity">
    <text evidence="1 4">Belongs to the fatty acyl-CoA reductase family.</text>
</comment>
<keyword evidence="4" id="KW-0560">Oxidoreductase</keyword>
<dbReference type="GO" id="GO:0005777">
    <property type="term" value="C:peroxisome"/>
    <property type="evidence" value="ECO:0007669"/>
    <property type="project" value="TreeGrafter"/>
</dbReference>
<gene>
    <name evidence="7" type="ORF">MHI_LOCUS778651</name>
</gene>
<dbReference type="InterPro" id="IPR036291">
    <property type="entry name" value="NAD(P)-bd_dom_sf"/>
</dbReference>
<feature type="transmembrane region" description="Helical" evidence="4">
    <location>
        <begin position="250"/>
        <end position="271"/>
    </location>
</feature>
<name>A0A6V7HFL2_9HYME</name>
<dbReference type="PANTHER" id="PTHR11011:SF60">
    <property type="entry name" value="FATTY ACYL-COA REDUCTASE-RELATED"/>
    <property type="match status" value="1"/>
</dbReference>
<keyword evidence="4" id="KW-0812">Transmembrane</keyword>
<evidence type="ECO:0000256" key="2">
    <source>
        <dbReference type="ARBA" id="ARBA00022516"/>
    </source>
</evidence>
<keyword evidence="4" id="KW-0521">NADP</keyword>
<comment type="catalytic activity">
    <reaction evidence="4">
        <text>a long-chain fatty acyl-CoA + 2 NADPH + 2 H(+) = a long-chain primary fatty alcohol + 2 NADP(+) + CoA</text>
        <dbReference type="Rhea" id="RHEA:52716"/>
        <dbReference type="ChEBI" id="CHEBI:15378"/>
        <dbReference type="ChEBI" id="CHEBI:57287"/>
        <dbReference type="ChEBI" id="CHEBI:57783"/>
        <dbReference type="ChEBI" id="CHEBI:58349"/>
        <dbReference type="ChEBI" id="CHEBI:77396"/>
        <dbReference type="ChEBI" id="CHEBI:83139"/>
        <dbReference type="EC" id="1.2.1.84"/>
    </reaction>
</comment>
<dbReference type="SUPFAM" id="SSF51735">
    <property type="entry name" value="NAD(P)-binding Rossmann-fold domains"/>
    <property type="match status" value="1"/>
</dbReference>
<dbReference type="Pfam" id="PF07993">
    <property type="entry name" value="NAD_binding_4"/>
    <property type="match status" value="1"/>
</dbReference>
<dbReference type="Proteomes" id="UP000752696">
    <property type="component" value="Unassembled WGS sequence"/>
</dbReference>
<protein>
    <recommendedName>
        <fullName evidence="4">Fatty acyl-CoA reductase</fullName>
        <ecNumber evidence="4">1.2.1.84</ecNumber>
    </recommendedName>
</protein>
<dbReference type="OrthoDB" id="429813at2759"/>
<evidence type="ECO:0000313" key="7">
    <source>
        <dbReference type="EMBL" id="CAD1478132.1"/>
    </source>
</evidence>
<keyword evidence="3 4" id="KW-0443">Lipid metabolism</keyword>
<dbReference type="InterPro" id="IPR033640">
    <property type="entry name" value="FAR_C"/>
</dbReference>
<evidence type="ECO:0000256" key="4">
    <source>
        <dbReference type="RuleBase" id="RU363097"/>
    </source>
</evidence>
<dbReference type="GO" id="GO:0080019">
    <property type="term" value="F:alcohol-forming very long-chain fatty acyl-CoA reductase activity"/>
    <property type="evidence" value="ECO:0007669"/>
    <property type="project" value="InterPro"/>
</dbReference>
<keyword evidence="8" id="KW-1185">Reference proteome</keyword>
<dbReference type="InterPro" id="IPR013120">
    <property type="entry name" value="FAR_NAD-bd"/>
</dbReference>
<evidence type="ECO:0000256" key="1">
    <source>
        <dbReference type="ARBA" id="ARBA00005928"/>
    </source>
</evidence>
<dbReference type="Pfam" id="PF03015">
    <property type="entry name" value="Sterile"/>
    <property type="match status" value="1"/>
</dbReference>
<sequence>CLTLLKRTLKQLPRNIFEGLLLNRGPLYIYEKFKDARMQRVHKLCRVRLQRVKNLGACDNNNGNYCPLNLATIDSIVDSLARARDEPLSLLGAWPNTYTYTKAVAESVIVKQAGELPVGIFRPAIVISTYREPVRGWIDNLYGPTGVAAGAGTGVLRSIHCDGSIQANVVPGDLTVNALIACAWDIANRRKSAEETENDIPVYNYVSKDNPITYDQLKVLSEKYGLQFPTSRAIWYYSFRNNKHKIIHLMYVYLLHLLPALLIDTITLCLGKEPRMLKIYKKIHKFMDVLNYFSTKEWKFSNDNIKGLLSKMTKEDRENFAFDVTEIDWDHYFRMYVRGIRMYLIKDPLDTLPKARAKWQRLYWTHQVVKLIFGYALLRICWLTLSLLFRNCIRQFA</sequence>
<organism evidence="7 8">
    <name type="scientific">Heterotrigona itama</name>
    <dbReference type="NCBI Taxonomy" id="395501"/>
    <lineage>
        <taxon>Eukaryota</taxon>
        <taxon>Metazoa</taxon>
        <taxon>Ecdysozoa</taxon>
        <taxon>Arthropoda</taxon>
        <taxon>Hexapoda</taxon>
        <taxon>Insecta</taxon>
        <taxon>Pterygota</taxon>
        <taxon>Neoptera</taxon>
        <taxon>Endopterygota</taxon>
        <taxon>Hymenoptera</taxon>
        <taxon>Apocrita</taxon>
        <taxon>Aculeata</taxon>
        <taxon>Apoidea</taxon>
        <taxon>Anthophila</taxon>
        <taxon>Apidae</taxon>
        <taxon>Heterotrigona</taxon>
    </lineage>
</organism>
<dbReference type="CDD" id="cd09071">
    <property type="entry name" value="FAR_C"/>
    <property type="match status" value="1"/>
</dbReference>
<evidence type="ECO:0000313" key="8">
    <source>
        <dbReference type="Proteomes" id="UP000752696"/>
    </source>
</evidence>
<accession>A0A6V7HFL2</accession>
<evidence type="ECO:0000259" key="6">
    <source>
        <dbReference type="Pfam" id="PF07993"/>
    </source>
</evidence>
<dbReference type="GO" id="GO:0102965">
    <property type="term" value="F:alcohol-forming long-chain fatty acyl-CoA reductase activity"/>
    <property type="evidence" value="ECO:0007669"/>
    <property type="project" value="UniProtKB-EC"/>
</dbReference>
<keyword evidence="4" id="KW-1133">Transmembrane helix</keyword>
<proteinExistence type="inferred from homology"/>
<feature type="domain" description="Thioester reductase (TE)" evidence="6">
    <location>
        <begin position="83"/>
        <end position="178"/>
    </location>
</feature>
<dbReference type="Gene3D" id="3.40.50.720">
    <property type="entry name" value="NAD(P)-binding Rossmann-like Domain"/>
    <property type="match status" value="1"/>
</dbReference>